<gene>
    <name evidence="1" type="ORF">E8L90_05360</name>
</gene>
<dbReference type="Proteomes" id="UP000307841">
    <property type="component" value="Unassembled WGS sequence"/>
</dbReference>
<keyword evidence="2" id="KW-1185">Reference proteome</keyword>
<evidence type="ECO:0000313" key="2">
    <source>
        <dbReference type="Proteomes" id="UP000307841"/>
    </source>
</evidence>
<evidence type="ECO:0000313" key="1">
    <source>
        <dbReference type="EMBL" id="TKI54921.1"/>
    </source>
</evidence>
<name>A0A4U2Y6V3_9BACL</name>
<dbReference type="EMBL" id="SZNK01000001">
    <property type="protein sequence ID" value="TKI54921.1"/>
    <property type="molecule type" value="Genomic_DNA"/>
</dbReference>
<dbReference type="AlphaFoldDB" id="A0A4U2Y6V3"/>
<comment type="caution">
    <text evidence="1">The sequence shown here is derived from an EMBL/GenBank/DDBJ whole genome shotgun (WGS) entry which is preliminary data.</text>
</comment>
<dbReference type="RefSeq" id="WP_137028321.1">
    <property type="nucleotide sequence ID" value="NZ_SZNK01000001.1"/>
</dbReference>
<sequence>MALVIEECRANYKDWDRLVSIAVEDIIDSLEEDSKYLILKEEHESIKDNEETQRQQASDVLLKEWSEHLLACDEFKLCSNQRLRTSFFQNNWMRFVEDFEKRNSIKNRDFRIHVQHEMLTKMDMIWNRIKAEK</sequence>
<reference evidence="1 2" key="1">
    <citation type="submission" date="2019-04" db="EMBL/GenBank/DDBJ databases">
        <title>Whole genome sequencing of Brevibacillus sp. TGS2-1.</title>
        <authorList>
            <person name="Choi A."/>
        </authorList>
    </citation>
    <scope>NUCLEOTIDE SEQUENCE [LARGE SCALE GENOMIC DNA]</scope>
    <source>
        <strain evidence="1 2">TGS2-1</strain>
    </source>
</reference>
<protein>
    <submittedName>
        <fullName evidence="1">Uncharacterized protein</fullName>
    </submittedName>
</protein>
<accession>A0A4U2Y6V3</accession>
<organism evidence="1 2">
    <name type="scientific">Brevibacillus antibioticus</name>
    <dbReference type="NCBI Taxonomy" id="2570228"/>
    <lineage>
        <taxon>Bacteria</taxon>
        <taxon>Bacillati</taxon>
        <taxon>Bacillota</taxon>
        <taxon>Bacilli</taxon>
        <taxon>Bacillales</taxon>
        <taxon>Paenibacillaceae</taxon>
        <taxon>Brevibacillus</taxon>
    </lineage>
</organism>
<proteinExistence type="predicted"/>